<dbReference type="STRING" id="755732.Fluta_3308"/>
<feature type="transmembrane region" description="Helical" evidence="1">
    <location>
        <begin position="56"/>
        <end position="74"/>
    </location>
</feature>
<keyword evidence="3" id="KW-1185">Reference proteome</keyword>
<keyword evidence="1" id="KW-1133">Transmembrane helix</keyword>
<evidence type="ECO:0000313" key="2">
    <source>
        <dbReference type="EMBL" id="AEA45280.1"/>
    </source>
</evidence>
<protein>
    <submittedName>
        <fullName evidence="2">Uncharacterized protein</fullName>
    </submittedName>
</protein>
<dbReference type="RefSeq" id="WP_013688047.1">
    <property type="nucleotide sequence ID" value="NC_015321.1"/>
</dbReference>
<dbReference type="AlphaFoldDB" id="F2IAV6"/>
<keyword evidence="1" id="KW-0472">Membrane</keyword>
<sequence>MNQENKYIIDDLEVTPIQIPSDSYFEDLKQNILNQIDNPYLEKKNEPRIITIYRRWYVWGSAAAVLLFALLFSWNTPNSVEQSNSVNLSSVSNEEIYEYLDKHIEDLDSEVIVSHIDNTSLIESTEKRESTNDVTQLNTSPKKTLFESVDDEEIMDYLKNESTELDEYLLIES</sequence>
<dbReference type="Proteomes" id="UP000007463">
    <property type="component" value="Chromosome"/>
</dbReference>
<evidence type="ECO:0000313" key="3">
    <source>
        <dbReference type="Proteomes" id="UP000007463"/>
    </source>
</evidence>
<evidence type="ECO:0000256" key="1">
    <source>
        <dbReference type="SAM" id="Phobius"/>
    </source>
</evidence>
<name>F2IAV6_FLUTR</name>
<proteinExistence type="predicted"/>
<dbReference type="KEGG" id="fte:Fluta_3308"/>
<dbReference type="HOGENOM" id="CLU_1545358_0_0_10"/>
<keyword evidence="1" id="KW-0812">Transmembrane</keyword>
<dbReference type="EMBL" id="CP002542">
    <property type="protein sequence ID" value="AEA45280.1"/>
    <property type="molecule type" value="Genomic_DNA"/>
</dbReference>
<reference evidence="3" key="2">
    <citation type="submission" date="2011-02" db="EMBL/GenBank/DDBJ databases">
        <title>The complete genome of Fluviicola taffensis DSM 16823.</title>
        <authorList>
            <consortium name="US DOE Joint Genome Institute (JGI-PGF)"/>
            <person name="Lucas S."/>
            <person name="Copeland A."/>
            <person name="Lapidus A."/>
            <person name="Bruce D."/>
            <person name="Goodwin L."/>
            <person name="Pitluck S."/>
            <person name="Kyrpides N."/>
            <person name="Mavromatis K."/>
            <person name="Ivanova N."/>
            <person name="Mikhailova N."/>
            <person name="Pagani I."/>
            <person name="Chertkov O."/>
            <person name="Detter J.C."/>
            <person name="Han C."/>
            <person name="Tapia R."/>
            <person name="Land M."/>
            <person name="Hauser L."/>
            <person name="Markowitz V."/>
            <person name="Cheng J.-F."/>
            <person name="Hugenholtz P."/>
            <person name="Woyke T."/>
            <person name="Wu D."/>
            <person name="Tindall B."/>
            <person name="Pomrenke H.G."/>
            <person name="Brambilla E."/>
            <person name="Klenk H.-P."/>
            <person name="Eisen J.A."/>
        </authorList>
    </citation>
    <scope>NUCLEOTIDE SEQUENCE [LARGE SCALE GENOMIC DNA]</scope>
    <source>
        <strain evidence="3">DSM 16823 / RW262 / RW262</strain>
    </source>
</reference>
<dbReference type="OrthoDB" id="9553733at2"/>
<gene>
    <name evidence="2" type="ordered locus">Fluta_3308</name>
</gene>
<accession>F2IAV6</accession>
<reference evidence="2 3" key="1">
    <citation type="journal article" date="2011" name="Stand. Genomic Sci.">
        <title>Complete genome sequence of the gliding freshwater bacterium Fluviicola taffensis type strain (RW262).</title>
        <authorList>
            <person name="Woyke T."/>
            <person name="Chertkov O."/>
            <person name="Lapidus A."/>
            <person name="Nolan M."/>
            <person name="Lucas S."/>
            <person name="Del Rio T.G."/>
            <person name="Tice H."/>
            <person name="Cheng J.F."/>
            <person name="Tapia R."/>
            <person name="Han C."/>
            <person name="Goodwin L."/>
            <person name="Pitluck S."/>
            <person name="Liolios K."/>
            <person name="Pagani I."/>
            <person name="Ivanova N."/>
            <person name="Huntemann M."/>
            <person name="Mavromatis K."/>
            <person name="Mikhailova N."/>
            <person name="Pati A."/>
            <person name="Chen A."/>
            <person name="Palaniappan K."/>
            <person name="Land M."/>
            <person name="Hauser L."/>
            <person name="Brambilla E.M."/>
            <person name="Rohde M."/>
            <person name="Mwirichia R."/>
            <person name="Sikorski J."/>
            <person name="Tindall B.J."/>
            <person name="Goker M."/>
            <person name="Bristow J."/>
            <person name="Eisen J.A."/>
            <person name="Markowitz V."/>
            <person name="Hugenholtz P."/>
            <person name="Klenk H.P."/>
            <person name="Kyrpides N.C."/>
        </authorList>
    </citation>
    <scope>NUCLEOTIDE SEQUENCE [LARGE SCALE GENOMIC DNA]</scope>
    <source>
        <strain evidence="3">DSM 16823 / RW262 / RW262</strain>
    </source>
</reference>
<organism evidence="2 3">
    <name type="scientific">Fluviicola taffensis (strain DSM 16823 / NCIMB 13979 / RW262)</name>
    <dbReference type="NCBI Taxonomy" id="755732"/>
    <lineage>
        <taxon>Bacteria</taxon>
        <taxon>Pseudomonadati</taxon>
        <taxon>Bacteroidota</taxon>
        <taxon>Flavobacteriia</taxon>
        <taxon>Flavobacteriales</taxon>
        <taxon>Crocinitomicaceae</taxon>
        <taxon>Fluviicola</taxon>
    </lineage>
</organism>